<sequence length="253" mass="28722">MKKFICATSLFFAAVSNSTSFANTDLVDVNQMLAQTFELIANNENRAALDNLNWLAKHGVSHDPRFHDALVNTMQDLWFNFAHSYAPAWKSYHAVYNTAQKSLVAAPQNCAAFDIALSYSQQSHHATNHIAYLEQTEQQFQATWQRCWTLPASFKAIKFISEPLITQYVGDLSDHFKLHIVDDLNATYRDCDNLPDETLALECKDEHKEQLIDASVMYRDAAMAIHDDISEAGRIGGHTIGLFLEWQAYDNRN</sequence>
<proteinExistence type="predicted"/>
<gene>
    <name evidence="2" type="ORF">N479_24045</name>
</gene>
<dbReference type="PATRIC" id="fig|1129367.4.peg.5231"/>
<evidence type="ECO:0008006" key="4">
    <source>
        <dbReference type="Google" id="ProtNLM"/>
    </source>
</evidence>
<protein>
    <recommendedName>
        <fullName evidence="4">Imelysin-like domain-containing protein</fullName>
    </recommendedName>
</protein>
<name>A0A0F6A4I8_9GAMM</name>
<evidence type="ECO:0000256" key="1">
    <source>
        <dbReference type="SAM" id="SignalP"/>
    </source>
</evidence>
<feature type="chain" id="PRO_5002498833" description="Imelysin-like domain-containing protein" evidence="1">
    <location>
        <begin position="23"/>
        <end position="253"/>
    </location>
</feature>
<dbReference type="AlphaFoldDB" id="A0A0F6A4I8"/>
<accession>A0A0F6A4I8</accession>
<evidence type="ECO:0000313" key="3">
    <source>
        <dbReference type="Proteomes" id="UP000033434"/>
    </source>
</evidence>
<organism evidence="2 3">
    <name type="scientific">Pseudoalteromonas luteoviolacea S4054</name>
    <dbReference type="NCBI Taxonomy" id="1129367"/>
    <lineage>
        <taxon>Bacteria</taxon>
        <taxon>Pseudomonadati</taxon>
        <taxon>Pseudomonadota</taxon>
        <taxon>Gammaproteobacteria</taxon>
        <taxon>Alteromonadales</taxon>
        <taxon>Pseudoalteromonadaceae</taxon>
        <taxon>Pseudoalteromonas</taxon>
    </lineage>
</organism>
<keyword evidence="1" id="KW-0732">Signal</keyword>
<feature type="signal peptide" evidence="1">
    <location>
        <begin position="1"/>
        <end position="22"/>
    </location>
</feature>
<comment type="caution">
    <text evidence="2">The sequence shown here is derived from an EMBL/GenBank/DDBJ whole genome shotgun (WGS) entry which is preliminary data.</text>
</comment>
<dbReference type="Proteomes" id="UP000033434">
    <property type="component" value="Unassembled WGS sequence"/>
</dbReference>
<reference evidence="2 3" key="1">
    <citation type="journal article" date="2015" name="BMC Genomics">
        <title>Genome mining reveals unlocked bioactive potential of marine Gram-negative bacteria.</title>
        <authorList>
            <person name="Machado H."/>
            <person name="Sonnenschein E.C."/>
            <person name="Melchiorsen J."/>
            <person name="Gram L."/>
        </authorList>
    </citation>
    <scope>NUCLEOTIDE SEQUENCE [LARGE SCALE GENOMIC DNA]</scope>
    <source>
        <strain evidence="2 3">S4054</strain>
    </source>
</reference>
<dbReference type="RefSeq" id="WP_046358492.1">
    <property type="nucleotide sequence ID" value="NZ_AUXW01000203.1"/>
</dbReference>
<dbReference type="EMBL" id="AUXW01000203">
    <property type="protein sequence ID" value="KKE80983.1"/>
    <property type="molecule type" value="Genomic_DNA"/>
</dbReference>
<evidence type="ECO:0000313" key="2">
    <source>
        <dbReference type="EMBL" id="KKE80983.1"/>
    </source>
</evidence>